<proteinExistence type="predicted"/>
<gene>
    <name evidence="3" type="ORF">GCM10011361_08640</name>
</gene>
<dbReference type="InterPro" id="IPR044023">
    <property type="entry name" value="Ig_7"/>
</dbReference>
<keyword evidence="1" id="KW-1133">Transmembrane helix</keyword>
<sequence>MRIGYGCFRKRIDLLFAFSNYAVLIILLCSSIQISAQSAGDYRSAGTGNWSNPAIWQRYNGVAWVAATNYPGQNADADQVLIGNGNTVTLNVDITAYTLTNLVIGDNSGGNDILLLPDNGDFDVNIETLAVESDGILEWVKNANIRFPEGAIIYNNGGTISTSKSCNASQVIFIGSEKFSTCNGNGGADYSFDEIESALPPPTSDGDITECEESPIQTLTASATPPSGAYVDWYNTAEGGTQVSPTLSTVGTITYYAESVDSSDPNRKSIFRTPVTLTIEDSPTISISSAPACNFFTNTYSLEVTVSNGTVTSTDGTVTNISGNQWSIANIPNGTDIIATVTGANGCATDLAVTAPNCTCPVVNAPVSNGDQAYCSGDPVPTLSVTVGAGETADWFDAASGGTLLLSGSTTYTPIGPGIFYAEARNMVTGCRSNSRTGLSVSADLPATATMGADQTQWVGMDALFSITPSNANTYQWQVSTDGGGSFTDITDGAVYQGTQSTVMTVKNVQVNQNDHLFRVVVSNSMSSCSPTLTPAARLMVRLRGVISNRKQTYRIKIF</sequence>
<dbReference type="Pfam" id="PF19081">
    <property type="entry name" value="Ig_7"/>
    <property type="match status" value="2"/>
</dbReference>
<dbReference type="RefSeq" id="WP_188369463.1">
    <property type="nucleotide sequence ID" value="NZ_BMFH01000001.1"/>
</dbReference>
<comment type="caution">
    <text evidence="3">The sequence shown here is derived from an EMBL/GenBank/DDBJ whole genome shotgun (WGS) entry which is preliminary data.</text>
</comment>
<feature type="domain" description="Ig-like" evidence="2">
    <location>
        <begin position="365"/>
        <end position="441"/>
    </location>
</feature>
<evidence type="ECO:0000313" key="4">
    <source>
        <dbReference type="Proteomes" id="UP000625780"/>
    </source>
</evidence>
<accession>A0ABQ1QSH5</accession>
<keyword evidence="1" id="KW-0812">Transmembrane</keyword>
<dbReference type="Proteomes" id="UP000625780">
    <property type="component" value="Unassembled WGS sequence"/>
</dbReference>
<evidence type="ECO:0000313" key="3">
    <source>
        <dbReference type="EMBL" id="GGD43947.1"/>
    </source>
</evidence>
<evidence type="ECO:0000256" key="1">
    <source>
        <dbReference type="SAM" id="Phobius"/>
    </source>
</evidence>
<name>A0ABQ1QSH5_9FLAO</name>
<protein>
    <recommendedName>
        <fullName evidence="2">Ig-like domain-containing protein</fullName>
    </recommendedName>
</protein>
<keyword evidence="1" id="KW-0472">Membrane</keyword>
<dbReference type="EMBL" id="BMFH01000001">
    <property type="protein sequence ID" value="GGD43947.1"/>
    <property type="molecule type" value="Genomic_DNA"/>
</dbReference>
<feature type="domain" description="Ig-like" evidence="2">
    <location>
        <begin position="202"/>
        <end position="279"/>
    </location>
</feature>
<feature type="transmembrane region" description="Helical" evidence="1">
    <location>
        <begin position="12"/>
        <end position="34"/>
    </location>
</feature>
<reference evidence="4" key="1">
    <citation type="journal article" date="2019" name="Int. J. Syst. Evol. Microbiol.">
        <title>The Global Catalogue of Microorganisms (GCM) 10K type strain sequencing project: providing services to taxonomists for standard genome sequencing and annotation.</title>
        <authorList>
            <consortium name="The Broad Institute Genomics Platform"/>
            <consortium name="The Broad Institute Genome Sequencing Center for Infectious Disease"/>
            <person name="Wu L."/>
            <person name="Ma J."/>
        </authorList>
    </citation>
    <scope>NUCLEOTIDE SEQUENCE [LARGE SCALE GENOMIC DNA]</scope>
    <source>
        <strain evidence="4">CGMCC 1.12606</strain>
    </source>
</reference>
<evidence type="ECO:0000259" key="2">
    <source>
        <dbReference type="Pfam" id="PF19081"/>
    </source>
</evidence>
<keyword evidence="4" id="KW-1185">Reference proteome</keyword>
<organism evidence="3 4">
    <name type="scientific">Muriicola marianensis</name>
    <dbReference type="NCBI Taxonomy" id="1324801"/>
    <lineage>
        <taxon>Bacteria</taxon>
        <taxon>Pseudomonadati</taxon>
        <taxon>Bacteroidota</taxon>
        <taxon>Flavobacteriia</taxon>
        <taxon>Flavobacteriales</taxon>
        <taxon>Flavobacteriaceae</taxon>
        <taxon>Muriicola</taxon>
    </lineage>
</organism>